<comment type="caution">
    <text evidence="1">The sequence shown here is derived from an EMBL/GenBank/DDBJ whole genome shotgun (WGS) entry which is preliminary data.</text>
</comment>
<accession>A0A553CT50</accession>
<gene>
    <name evidence="1" type="ORF">FNW17_00600</name>
</gene>
<reference evidence="1 2" key="1">
    <citation type="submission" date="2019-07" db="EMBL/GenBank/DDBJ databases">
        <title>Novel species of Flavobacterium.</title>
        <authorList>
            <person name="Liu Q."/>
            <person name="Xin Y.-H."/>
        </authorList>
    </citation>
    <scope>NUCLEOTIDE SEQUENCE [LARGE SCALE GENOMIC DNA]</scope>
    <source>
        <strain evidence="1 2">LB3P56</strain>
    </source>
</reference>
<keyword evidence="1" id="KW-0808">Transferase</keyword>
<dbReference type="EMBL" id="VJZR01000001">
    <property type="protein sequence ID" value="TRX23710.1"/>
    <property type="molecule type" value="Genomic_DNA"/>
</dbReference>
<evidence type="ECO:0000313" key="2">
    <source>
        <dbReference type="Proteomes" id="UP000318585"/>
    </source>
</evidence>
<organism evidence="1 2">
    <name type="scientific">Flavobacterium franklandianum</name>
    <dbReference type="NCBI Taxonomy" id="2594430"/>
    <lineage>
        <taxon>Bacteria</taxon>
        <taxon>Pseudomonadati</taxon>
        <taxon>Bacteroidota</taxon>
        <taxon>Flavobacteriia</taxon>
        <taxon>Flavobacteriales</taxon>
        <taxon>Flavobacteriaceae</taxon>
        <taxon>Flavobacterium</taxon>
    </lineage>
</organism>
<dbReference type="Proteomes" id="UP000318585">
    <property type="component" value="Unassembled WGS sequence"/>
</dbReference>
<evidence type="ECO:0000313" key="1">
    <source>
        <dbReference type="EMBL" id="TRX23710.1"/>
    </source>
</evidence>
<dbReference type="Pfam" id="PF13489">
    <property type="entry name" value="Methyltransf_23"/>
    <property type="match status" value="1"/>
</dbReference>
<name>A0A553CT50_9FLAO</name>
<dbReference type="CDD" id="cd02440">
    <property type="entry name" value="AdoMet_MTases"/>
    <property type="match status" value="1"/>
</dbReference>
<dbReference type="GO" id="GO:0008168">
    <property type="term" value="F:methyltransferase activity"/>
    <property type="evidence" value="ECO:0007669"/>
    <property type="project" value="UniProtKB-KW"/>
</dbReference>
<keyword evidence="2" id="KW-1185">Reference proteome</keyword>
<dbReference type="RefSeq" id="WP_144070628.1">
    <property type="nucleotide sequence ID" value="NZ_VJZR01000001.1"/>
</dbReference>
<keyword evidence="1" id="KW-0489">Methyltransferase</keyword>
<sequence>MEISNQKHFLIVKDYSVSKETFDLYYDETLDMLITHPQPSLENLGKYYESEDYISHTDNKRSLFEKLYHFIKGIALKNKLNLINSLQPQKGRILDIGAGTGDFLSVAKNAGWETIGVEPSDRAKAIAKSKGVSFVEETSELDSHSFDVISMWHVLEHVPDLDKQIKELKRLLKPTGTLIIAVPNFKSFDAKHYGKFWAAFDVPIHFWHFSKTAIKILFEKEEMKLEKVLPMKFDSFYVSLLSEKYKSGKMNFIKAFFTGLQSNWKAKKDFEYSSHIYILKNKRNSF</sequence>
<dbReference type="GO" id="GO:0032259">
    <property type="term" value="P:methylation"/>
    <property type="evidence" value="ECO:0007669"/>
    <property type="project" value="UniProtKB-KW"/>
</dbReference>
<dbReference type="SUPFAM" id="SSF53335">
    <property type="entry name" value="S-adenosyl-L-methionine-dependent methyltransferases"/>
    <property type="match status" value="1"/>
</dbReference>
<dbReference type="PANTHER" id="PTHR43861:SF6">
    <property type="entry name" value="METHYLTRANSFERASE TYPE 11"/>
    <property type="match status" value="1"/>
</dbReference>
<protein>
    <submittedName>
        <fullName evidence="1">Class I SAM-dependent methyltransferase</fullName>
    </submittedName>
</protein>
<dbReference type="PANTHER" id="PTHR43861">
    <property type="entry name" value="TRANS-ACONITATE 2-METHYLTRANSFERASE-RELATED"/>
    <property type="match status" value="1"/>
</dbReference>
<dbReference type="Gene3D" id="3.40.50.150">
    <property type="entry name" value="Vaccinia Virus protein VP39"/>
    <property type="match status" value="1"/>
</dbReference>
<proteinExistence type="predicted"/>
<dbReference type="AlphaFoldDB" id="A0A553CT50"/>
<dbReference type="InterPro" id="IPR029063">
    <property type="entry name" value="SAM-dependent_MTases_sf"/>
</dbReference>
<dbReference type="OrthoDB" id="2370471at2"/>